<dbReference type="InterPro" id="IPR043128">
    <property type="entry name" value="Rev_trsase/Diguanyl_cyclase"/>
</dbReference>
<keyword evidence="1" id="KW-1133">Transmembrane helix</keyword>
<dbReference type="Gene3D" id="3.30.70.270">
    <property type="match status" value="2"/>
</dbReference>
<dbReference type="InterPro" id="IPR013655">
    <property type="entry name" value="PAS_fold_3"/>
</dbReference>
<feature type="domain" description="GGDEF" evidence="3">
    <location>
        <begin position="419"/>
        <end position="548"/>
    </location>
</feature>
<feature type="transmembrane region" description="Helical" evidence="1">
    <location>
        <begin position="350"/>
        <end position="370"/>
    </location>
</feature>
<dbReference type="AlphaFoldDB" id="A0A174LSI3"/>
<dbReference type="InterPro" id="IPR000160">
    <property type="entry name" value="GGDEF_dom"/>
</dbReference>
<feature type="domain" description="EAL" evidence="2">
    <location>
        <begin position="872"/>
        <end position="1127"/>
    </location>
</feature>
<evidence type="ECO:0000313" key="5">
    <source>
        <dbReference type="Proteomes" id="UP000095413"/>
    </source>
</evidence>
<reference evidence="4 5" key="1">
    <citation type="submission" date="2015-09" db="EMBL/GenBank/DDBJ databases">
        <authorList>
            <consortium name="Pathogen Informatics"/>
        </authorList>
    </citation>
    <scope>NUCLEOTIDE SEQUENCE [LARGE SCALE GENOMIC DNA]</scope>
    <source>
        <strain evidence="4 5">2789STDY5834921</strain>
    </source>
</reference>
<dbReference type="SMART" id="SM00052">
    <property type="entry name" value="EAL"/>
    <property type="match status" value="1"/>
</dbReference>
<dbReference type="PANTHER" id="PTHR33121:SF70">
    <property type="entry name" value="SIGNALING PROTEIN YKOW"/>
    <property type="match status" value="1"/>
</dbReference>
<feature type="transmembrane region" description="Helical" evidence="1">
    <location>
        <begin position="326"/>
        <end position="344"/>
    </location>
</feature>
<feature type="transmembrane region" description="Helical" evidence="1">
    <location>
        <begin position="203"/>
        <end position="225"/>
    </location>
</feature>
<dbReference type="Pfam" id="PF08447">
    <property type="entry name" value="PAS_3"/>
    <property type="match status" value="1"/>
</dbReference>
<dbReference type="Pfam" id="PF00563">
    <property type="entry name" value="EAL"/>
    <property type="match status" value="1"/>
</dbReference>
<proteinExistence type="predicted"/>
<dbReference type="Pfam" id="PF00990">
    <property type="entry name" value="GGDEF"/>
    <property type="match status" value="2"/>
</dbReference>
<feature type="transmembrane region" description="Helical" evidence="1">
    <location>
        <begin position="161"/>
        <end position="182"/>
    </location>
</feature>
<sequence>MKDTMKTQNGLWITLIAFGLFAIIFCRWIYVKDTVRETQSFNETVHLETLQSFESEIKTERIVLPGAFKNQRAILFRTTHTCVEILLDGKEIYQYGREKDAPAFMKSPGSCWHIVDIPENSNGKTLEVQILPTYPGYYGNELVVSYGTRGECVLRILKDSFGTLLISCGILFSGLISLMLFLSCKRKKKRVRSDARNEILLNLGIFSLLIAIWSLDQCGFMQFLVPDGRTLYYIDLFSLLLFPIPFTFLLYDICRSKYSKGVMHLSILFMVNMAVEIILQCAGVIDIFKLLPVTHTLMMITIVYTFAIIHYEAVELKNEAAREFKYPVYIIMIFGAMELIMYYIRDFKKTSIFLPLGTLVFIVVLIWIQVSRFYDQYVRKQKLVYLQRMANMDMLTEAMNRNAYENMSKYLDEQEIELKTTGVVLLDLDDLKIINDTYGHEKGDEALKLCYQCIRQAFKNEKNCFRIGGDEFAYVYHSEEKDQIPSCISILNRILKEKTRDFVYPLSISAGYAYYTPDTDIDFKDIVRRSDTMLYRQKRRKKVVKTTELETSLSYMEKHPADDMIDEVIFNEKKYQNMTLDELCRMIDLISPTSDNYPYIVDFRTDFYYIAPQAMERFCIPKNAFHKVMEYHREFVYGPDYESLKDEFNDLLSTERCSHSMEYRWLDLKRRPVWIKCKGYLVRDDEMNPIYMIGCVNEIGEKQKADNISGLLGEAGFREYINEPIPNWKKGFLLRIGIDYFKEINDNSGMEYGDFILRETAACISGCLSEKQRAYKLMGDEFLILDVTTDDKKEADKLFTKIKDSIDEFIEENDFEVLFTISGGSLSLHSSENIEYSKVMKLTDFALNEAKKRGRNRCYTFDEKDYALFLRKREIAQELRESIRIGCQGFVAFFQPVFKAENGKLSGAEALMRFSSKKFGMVSPAEFILILEETGLIIPVGRWMMKEAMEKCKQIRTVIPEFKVNINISQVQVAKSEVILDLVDEIEKSGLSTEAVNIELTESVLLENNINTQHFLKELKRMKIKLALDDFGTGYSNFHYLSELNPEIIKIDRTFTANAVADEKEYYLLKQFCEMIHRLGLKICIEGVENEEEWAKIKKLKPEYCQGFYWGKPCEYDDFIRQFVDKAQNK</sequence>
<dbReference type="CDD" id="cd01948">
    <property type="entry name" value="EAL"/>
    <property type="match status" value="1"/>
</dbReference>
<evidence type="ECO:0000259" key="3">
    <source>
        <dbReference type="PROSITE" id="PS50887"/>
    </source>
</evidence>
<keyword evidence="1" id="KW-0812">Transmembrane</keyword>
<feature type="transmembrane region" description="Helical" evidence="1">
    <location>
        <begin position="263"/>
        <end position="285"/>
    </location>
</feature>
<dbReference type="GO" id="GO:0071111">
    <property type="term" value="F:cyclic-guanylate-specific phosphodiesterase activity"/>
    <property type="evidence" value="ECO:0007669"/>
    <property type="project" value="InterPro"/>
</dbReference>
<dbReference type="SMART" id="SM00267">
    <property type="entry name" value="GGDEF"/>
    <property type="match status" value="2"/>
</dbReference>
<dbReference type="PROSITE" id="PS50887">
    <property type="entry name" value="GGDEF"/>
    <property type="match status" value="2"/>
</dbReference>
<dbReference type="InterPro" id="IPR001633">
    <property type="entry name" value="EAL_dom"/>
</dbReference>
<dbReference type="EMBL" id="CZBA01000003">
    <property type="protein sequence ID" value="CUP27214.1"/>
    <property type="molecule type" value="Genomic_DNA"/>
</dbReference>
<name>A0A174LSI3_9FIRM</name>
<feature type="transmembrane region" description="Helical" evidence="1">
    <location>
        <begin position="231"/>
        <end position="251"/>
    </location>
</feature>
<dbReference type="SUPFAM" id="SSF55785">
    <property type="entry name" value="PYP-like sensor domain (PAS domain)"/>
    <property type="match status" value="1"/>
</dbReference>
<gene>
    <name evidence="4" type="primary">cph2_1</name>
    <name evidence="4" type="ORF">ERS852533_00841</name>
</gene>
<evidence type="ECO:0000256" key="1">
    <source>
        <dbReference type="SAM" id="Phobius"/>
    </source>
</evidence>
<dbReference type="NCBIfam" id="TIGR00254">
    <property type="entry name" value="GGDEF"/>
    <property type="match status" value="2"/>
</dbReference>
<feature type="transmembrane region" description="Helical" evidence="1">
    <location>
        <begin position="12"/>
        <end position="30"/>
    </location>
</feature>
<organism evidence="4 5">
    <name type="scientific">Blautia obeum</name>
    <dbReference type="NCBI Taxonomy" id="40520"/>
    <lineage>
        <taxon>Bacteria</taxon>
        <taxon>Bacillati</taxon>
        <taxon>Bacillota</taxon>
        <taxon>Clostridia</taxon>
        <taxon>Lachnospirales</taxon>
        <taxon>Lachnospiraceae</taxon>
        <taxon>Blautia</taxon>
    </lineage>
</organism>
<dbReference type="Gene3D" id="3.30.450.20">
    <property type="entry name" value="PAS domain"/>
    <property type="match status" value="1"/>
</dbReference>
<dbReference type="SUPFAM" id="SSF55073">
    <property type="entry name" value="Nucleotide cyclase"/>
    <property type="match status" value="2"/>
</dbReference>
<dbReference type="CDD" id="cd01949">
    <property type="entry name" value="GGDEF"/>
    <property type="match status" value="2"/>
</dbReference>
<evidence type="ECO:0000259" key="2">
    <source>
        <dbReference type="PROSITE" id="PS50883"/>
    </source>
</evidence>
<dbReference type="SUPFAM" id="SSF141868">
    <property type="entry name" value="EAL domain-like"/>
    <property type="match status" value="1"/>
</dbReference>
<dbReference type="InterPro" id="IPR050706">
    <property type="entry name" value="Cyclic-di-GMP_PDE-like"/>
</dbReference>
<accession>A0A174LSI3</accession>
<dbReference type="InterPro" id="IPR035965">
    <property type="entry name" value="PAS-like_dom_sf"/>
</dbReference>
<dbReference type="InterPro" id="IPR029787">
    <property type="entry name" value="Nucleotide_cyclase"/>
</dbReference>
<dbReference type="Gene3D" id="3.20.20.450">
    <property type="entry name" value="EAL domain"/>
    <property type="match status" value="1"/>
</dbReference>
<dbReference type="PANTHER" id="PTHR33121">
    <property type="entry name" value="CYCLIC DI-GMP PHOSPHODIESTERASE PDEF"/>
    <property type="match status" value="1"/>
</dbReference>
<dbReference type="InterPro" id="IPR035919">
    <property type="entry name" value="EAL_sf"/>
</dbReference>
<dbReference type="PROSITE" id="PS50883">
    <property type="entry name" value="EAL"/>
    <property type="match status" value="1"/>
</dbReference>
<protein>
    <submittedName>
        <fullName evidence="4">Bacteriophytochrome cph2</fullName>
    </submittedName>
</protein>
<dbReference type="Proteomes" id="UP000095413">
    <property type="component" value="Unassembled WGS sequence"/>
</dbReference>
<feature type="domain" description="GGDEF" evidence="3">
    <location>
        <begin position="729"/>
        <end position="863"/>
    </location>
</feature>
<keyword evidence="1" id="KW-0472">Membrane</keyword>
<evidence type="ECO:0000313" key="4">
    <source>
        <dbReference type="EMBL" id="CUP27214.1"/>
    </source>
</evidence>